<evidence type="ECO:0000256" key="1">
    <source>
        <dbReference type="SAM" id="MobiDB-lite"/>
    </source>
</evidence>
<protein>
    <recommendedName>
        <fullName evidence="2">Reverse transcriptase/retrotransposon-derived protein RNase H-like domain-containing protein</fullName>
    </recommendedName>
</protein>
<dbReference type="Gene3D" id="3.10.10.10">
    <property type="entry name" value="HIV Type 1 Reverse Transcriptase, subunit A, domain 1"/>
    <property type="match status" value="1"/>
</dbReference>
<keyword evidence="4" id="KW-1185">Reference proteome</keyword>
<evidence type="ECO:0000313" key="3">
    <source>
        <dbReference type="EMBL" id="GKU89570.1"/>
    </source>
</evidence>
<evidence type="ECO:0000259" key="2">
    <source>
        <dbReference type="Pfam" id="PF17919"/>
    </source>
</evidence>
<dbReference type="InterPro" id="IPR041577">
    <property type="entry name" value="RT_RNaseH_2"/>
</dbReference>
<dbReference type="SUPFAM" id="SSF56672">
    <property type="entry name" value="DNA/RNA polymerases"/>
    <property type="match status" value="1"/>
</dbReference>
<feature type="region of interest" description="Disordered" evidence="1">
    <location>
        <begin position="1"/>
        <end position="36"/>
    </location>
</feature>
<accession>A0AAV5HSB6</accession>
<organism evidence="3 4">
    <name type="scientific">Rubroshorea leprosula</name>
    <dbReference type="NCBI Taxonomy" id="152421"/>
    <lineage>
        <taxon>Eukaryota</taxon>
        <taxon>Viridiplantae</taxon>
        <taxon>Streptophyta</taxon>
        <taxon>Embryophyta</taxon>
        <taxon>Tracheophyta</taxon>
        <taxon>Spermatophyta</taxon>
        <taxon>Magnoliopsida</taxon>
        <taxon>eudicotyledons</taxon>
        <taxon>Gunneridae</taxon>
        <taxon>Pentapetalae</taxon>
        <taxon>rosids</taxon>
        <taxon>malvids</taxon>
        <taxon>Malvales</taxon>
        <taxon>Dipterocarpaceae</taxon>
        <taxon>Rubroshorea</taxon>
    </lineage>
</organism>
<name>A0AAV5HSB6_9ROSI</name>
<feature type="compositionally biased region" description="Polar residues" evidence="1">
    <location>
        <begin position="26"/>
        <end position="36"/>
    </location>
</feature>
<evidence type="ECO:0000313" key="4">
    <source>
        <dbReference type="Proteomes" id="UP001054252"/>
    </source>
</evidence>
<dbReference type="InterPro" id="IPR043128">
    <property type="entry name" value="Rev_trsase/Diguanyl_cyclase"/>
</dbReference>
<dbReference type="PANTHER" id="PTHR33064:SF37">
    <property type="entry name" value="RIBONUCLEASE H"/>
    <property type="match status" value="1"/>
</dbReference>
<sequence>MVNTRSIRAGNQAQPLGQEGGDENQPHNLAHNSTSIPNQGDVVTTQLAAMQQQFGGQSHVAPVQQPLLDDVTRRLDSLEKLVAEQRGAPPPHHNTNYIPHPLNTNITLEPYPIGFKIPQLETYDGTKDPDDHLHAFYSCMQAQNASDALMCKIFPSTLRGNARTWSQIFMQIKNKMDLRQLGLMRSSAATRDHTRYCDFHQDYGHTTEQCNSLRYDGPIYGFNNQPVQVEGVLTLNVAFGSGRTYVTPSVCRHARNSNLGISAQAQHQSIKETNSLEAMSLWGGEASGYHQVPMALEDEEKTSFYAGDEIYCYVMMPFGLKNVADLDETFNNLRKNRMRLNPAKCIFGVESGKFLGFMVSRRGIKVNPKKIKAIVKMELLKLVKDIQRLTEKVAALHRFISKPVDKCLPFFKIMRSAAQKDEFGKQKKFEWNLECQAAFDELKSYLSSFPLLTKAIDGEILYLYLDIFDEAISSVLVREEGKQQKPIYYTSSVLHGVELRYPITKKATLAVVTSARKSRPYFQSHPIIVFTDQPFRQILQKLEC</sequence>
<dbReference type="Pfam" id="PF17919">
    <property type="entry name" value="RT_RNaseH_2"/>
    <property type="match status" value="1"/>
</dbReference>
<comment type="caution">
    <text evidence="3">The sequence shown here is derived from an EMBL/GenBank/DDBJ whole genome shotgun (WGS) entry which is preliminary data.</text>
</comment>
<reference evidence="3 4" key="1">
    <citation type="journal article" date="2021" name="Commun. Biol.">
        <title>The genome of Shorea leprosula (Dipterocarpaceae) highlights the ecological relevance of drought in aseasonal tropical rainforests.</title>
        <authorList>
            <person name="Ng K.K.S."/>
            <person name="Kobayashi M.J."/>
            <person name="Fawcett J.A."/>
            <person name="Hatakeyama M."/>
            <person name="Paape T."/>
            <person name="Ng C.H."/>
            <person name="Ang C.C."/>
            <person name="Tnah L.H."/>
            <person name="Lee C.T."/>
            <person name="Nishiyama T."/>
            <person name="Sese J."/>
            <person name="O'Brien M.J."/>
            <person name="Copetti D."/>
            <person name="Mohd Noor M.I."/>
            <person name="Ong R.C."/>
            <person name="Putra M."/>
            <person name="Sireger I.Z."/>
            <person name="Indrioko S."/>
            <person name="Kosugi Y."/>
            <person name="Izuno A."/>
            <person name="Isagi Y."/>
            <person name="Lee S.L."/>
            <person name="Shimizu K.K."/>
        </authorList>
    </citation>
    <scope>NUCLEOTIDE SEQUENCE [LARGE SCALE GENOMIC DNA]</scope>
    <source>
        <strain evidence="3">214</strain>
    </source>
</reference>
<dbReference type="Proteomes" id="UP001054252">
    <property type="component" value="Unassembled WGS sequence"/>
</dbReference>
<dbReference type="InterPro" id="IPR051320">
    <property type="entry name" value="Viral_Replic_Matur_Polypro"/>
</dbReference>
<dbReference type="EMBL" id="BPVZ01000003">
    <property type="protein sequence ID" value="GKU89570.1"/>
    <property type="molecule type" value="Genomic_DNA"/>
</dbReference>
<dbReference type="InterPro" id="IPR043502">
    <property type="entry name" value="DNA/RNA_pol_sf"/>
</dbReference>
<dbReference type="AlphaFoldDB" id="A0AAV5HSB6"/>
<feature type="compositionally biased region" description="Polar residues" evidence="1">
    <location>
        <begin position="1"/>
        <end position="15"/>
    </location>
</feature>
<dbReference type="Gene3D" id="3.30.70.270">
    <property type="match status" value="2"/>
</dbReference>
<feature type="domain" description="Reverse transcriptase/retrotransposon-derived protein RNase H-like" evidence="2">
    <location>
        <begin position="431"/>
        <end position="529"/>
    </location>
</feature>
<gene>
    <name evidence="3" type="ORF">SLEP1_g3694</name>
</gene>
<dbReference type="Gene3D" id="3.10.20.370">
    <property type="match status" value="1"/>
</dbReference>
<proteinExistence type="predicted"/>
<dbReference type="PANTHER" id="PTHR33064">
    <property type="entry name" value="POL PROTEIN"/>
    <property type="match status" value="1"/>
</dbReference>